<feature type="coiled-coil region" evidence="17">
    <location>
        <begin position="931"/>
        <end position="968"/>
    </location>
</feature>
<evidence type="ECO:0000256" key="18">
    <source>
        <dbReference type="SAM" id="MobiDB-lite"/>
    </source>
</evidence>
<dbReference type="PROSITE" id="PS01357">
    <property type="entry name" value="ZF_ZZ_1"/>
    <property type="match status" value="1"/>
</dbReference>
<feature type="coiled-coil region" evidence="17">
    <location>
        <begin position="1986"/>
        <end position="2013"/>
    </location>
</feature>
<dbReference type="SMART" id="SM00150">
    <property type="entry name" value="SPEC"/>
    <property type="match status" value="11"/>
</dbReference>
<keyword evidence="9" id="KW-0106">Calcium</keyword>
<dbReference type="PROSITE" id="PS01159">
    <property type="entry name" value="WW_DOMAIN_1"/>
    <property type="match status" value="1"/>
</dbReference>
<evidence type="ECO:0000256" key="14">
    <source>
        <dbReference type="ARBA" id="ARBA00034110"/>
    </source>
</evidence>
<evidence type="ECO:0000259" key="20">
    <source>
        <dbReference type="PROSITE" id="PS50021"/>
    </source>
</evidence>
<evidence type="ECO:0000259" key="19">
    <source>
        <dbReference type="PROSITE" id="PS50020"/>
    </source>
</evidence>
<dbReference type="CDD" id="cd00201">
    <property type="entry name" value="WW"/>
    <property type="match status" value="1"/>
</dbReference>
<evidence type="ECO:0000256" key="10">
    <source>
        <dbReference type="ARBA" id="ARBA00023018"/>
    </source>
</evidence>
<comment type="subcellular location">
    <subcellularLocation>
        <location evidence="2">Cell membrane</location>
        <topology evidence="2">Peripheral membrane protein</topology>
        <orientation evidence="2">Cytoplasmic side</orientation>
    </subcellularLocation>
    <subcellularLocation>
        <location evidence="1 15">Cytoplasm</location>
        <location evidence="1 15">Cytoskeleton</location>
    </subcellularLocation>
    <subcellularLocation>
        <location evidence="14">Postsynapse</location>
    </subcellularLocation>
</comment>
<keyword evidence="13 15" id="KW-0206">Cytoskeleton</keyword>
<dbReference type="PROSITE" id="PS50020">
    <property type="entry name" value="WW_DOMAIN_2"/>
    <property type="match status" value="1"/>
</dbReference>
<dbReference type="InterPro" id="IPR001589">
    <property type="entry name" value="Actinin_actin-bd_CS"/>
</dbReference>
<protein>
    <submittedName>
        <fullName evidence="22">Utrophin</fullName>
    </submittedName>
</protein>
<dbReference type="GO" id="GO:0099536">
    <property type="term" value="P:synaptic signaling"/>
    <property type="evidence" value="ECO:0007669"/>
    <property type="project" value="TreeGrafter"/>
</dbReference>
<dbReference type="InterPro" id="IPR015154">
    <property type="entry name" value="EF-hand_dom_typ2"/>
</dbReference>
<dbReference type="InterPro" id="IPR015153">
    <property type="entry name" value="EF-hand_dom_typ1"/>
</dbReference>
<dbReference type="CDD" id="cd02334">
    <property type="entry name" value="ZZ_dystrophin"/>
    <property type="match status" value="1"/>
</dbReference>
<keyword evidence="6" id="KW-0677">Repeat</keyword>
<dbReference type="SMART" id="SM00291">
    <property type="entry name" value="ZnF_ZZ"/>
    <property type="match status" value="1"/>
</dbReference>
<evidence type="ECO:0000256" key="12">
    <source>
        <dbReference type="ARBA" id="ARBA00023203"/>
    </source>
</evidence>
<dbReference type="Gene3D" id="1.10.238.10">
    <property type="entry name" value="EF-hand"/>
    <property type="match status" value="2"/>
</dbReference>
<reference evidence="22" key="3">
    <citation type="submission" date="2025-09" db="UniProtKB">
        <authorList>
            <consortium name="Ensembl"/>
        </authorList>
    </citation>
    <scope>IDENTIFICATION</scope>
</reference>
<evidence type="ECO:0000256" key="1">
    <source>
        <dbReference type="ARBA" id="ARBA00004245"/>
    </source>
</evidence>
<evidence type="ECO:0000256" key="15">
    <source>
        <dbReference type="PIRNR" id="PIRNR002341"/>
    </source>
</evidence>
<keyword evidence="5" id="KW-0479">Metal-binding</keyword>
<dbReference type="SUPFAM" id="SSF51045">
    <property type="entry name" value="WW domain"/>
    <property type="match status" value="1"/>
</dbReference>
<dbReference type="InterPro" id="IPR035436">
    <property type="entry name" value="Dystrophin/utrophin"/>
</dbReference>
<evidence type="ECO:0000256" key="16">
    <source>
        <dbReference type="PROSITE-ProRule" id="PRU00228"/>
    </source>
</evidence>
<sequence length="2894" mass="330661">NVCLSKTGKTAIKDMFTDLRDGRKLLDLLEGLTGSVLSKERGSTRVHSLNNVNKVLQVLHQNNVDLVNIGGTDIVDGNHKLTLGLIWSIILHWQVKDVMKDVMSNLQQTNSEKLLLSWVRQCTRSYPEINVLNFTTSWVDGLALNGILHHFRPDAFSWDKVVAMNPVQRLDHAFTLAKDQLGIEKLLDPEDVAVQVPDKKSILMYITSLFAVLPKDVSMEAIKEVETLPRKYKVESEDSGPGLGAKVKYRTVKTEEAGSSPRPEIPSTMTETEGEMEGGLLEGDLDTYQTTLEEVLTWLLMAEDDLQGQDDVSDDVEEVKEQFHTHETFMMKLTARQSNVGYVLQAGNQLIAQGNLTEEEEDEIREQMTLLNARWEALRVESMDRQARLHEVLMDLQQQQLQQLSDWLTQTEERIRRIETQPAVKDMEAYKEQIEQHKELQNDLEAEQVKVNSLTHMVVVVDENSGESATAALEEQLQSLGERWGAVCRWTEERWHKLQEVFMVWQQLLSDQSLFSTWLVEKEEALNEVKTSNFKDSGEINTNVRQLAILKEDMEKKRRALDKLSDAGQDVIQLLRSPEAGAKIEADTEELTQRWDSLVQKLEDCSFQPVSLFLSIEAVSVDLVRANIEQLQTEWDVCARELQAAREQVLMQTRLRAVSNELEDLDQVLQEQDQWLYSTAPVEKCNKMELGNLSGECQVRFTVSLLKTNLMKCISFQLLSHQERVAESQEKHVNLRKDLAEMQEWMAQVDEEFLMRDFEYKSPEELEASLEEMKRAKEDVLQKEVKVKILKDSINLLVSRTSPAGGGSRQELTSELEGVLANYHKLCDRLKSKCHTLEEVWSCWMELLQYLDMEQSWLSTLEEKIQATENLPESTEAVNEALESLEGVLRHPGDNRTQIRELGQTLIDGGILDELISEKLEAFNSRYEQLNHQAVNRQISLEQQLQTLKENEQALQALQESLSQLDHTLTSYLTDRIDAFQLPQEAQTIGAEIAAHEVTVEEMRRRNVANLPPNTADGKRKLREISTKYQLFQKPANFEQRMVDCKRVLDGAKAELHILDVKDVEPEKIQSHLAGCLKLYKLLSEVKLEVETVIKTGRQIVQKQQTENPKAMDEQLTALKLLYNELGAQVTEGKQDLEKALSLSQKFQKESAVLHDWLSTNEAELQQKNVAYSAQCNMLILCSVTLLFAGKKEMSKPKQRLANHLFGALQQVYDKVQTGEYVEHLILNEVEILDENLAHISTWLYQTQIHLDEAERLAPAEREKVIKVRMLEELEDIGLRVDNVRDQAVILMTSRGPACRDVVEPKLAELNCNFDKVSQHIKTAKNGRLLNAQFALLPCVSLCQMDEEKASVEDLLRRGEELLQQTSDEAQREELRLLLLRLQSQYSAHRVRCISCVLCRVFLFPLLEKHGIFLYCVFCCAPMQYTESVLTTFAVLQSASCMNFLFFYYSVFMSQNIKDNLERLSEQVTGIHERQPDAIRDASPAEVAQMADALTQLNAEWDRLNRMYNQRKGSFDRAVEEWGQFHCDLKDISQWLTDTENLLSESVKWKWRELEEGIASHKPVLVGLSHTGEQIIGKLSSPDGPLLEEKLETLGRRWRAVNPSVHLSLQALAEEMDLQNERLGWLNKHAPQILSSPSVSPQNREQHVAKLRGINLNWSKPFDNTTSLPLTSLMFVASFPFKGALYVKPCLPQVSFLFFFLYLPPAPAPVSAVPSAVQMASLVSEDPHHQTPHTPDTVAPTDLNETATELADWLVLITQMLKSNIVTVGDTQEIRTTMGRLQVTKNDLEQRHPQLEDIFTLAQNIKNKTSNLDVRTSITEKLEKVRSQWDSTQHGVEARLHQLDNMIGHSNQWEEQRKEVMGLIGPQQYTQNGTGRWITPIMINNALHSDLQYSRQATVAAFNELSNHLLREYSTDDTRRIKEVADKHNAAWISLNNRANDRHTQLDSDLKGVQVSLRELESFLKWLQEAETTVNVLADASQREDVSQDSAHAKELRRQLEDIQAEIDAHNDIYKSVDGNKSKMVKALGSSEEAVFLQHRLDDMNQRWSDLKTKSANIRAHLEVSAERWSRLLGLLEELWRWICMKDEELAKQMPIGGDVPTLLQQQNHCTALRSELKEREHLVISTLDQARTFLADQPIEGPGEPHLTPEEKARGLARAIRKQSGEVRERWERLKGHVGGWHSQVERALERLQELQSSMDQLDLRLTRAEEAKATWQPVGDLLIDSLQDHIDRTTAFREEIAPLRQDVRIVNELSAELTPLDIQLSSTASRQLDQLNMRWKLLQVAVDDRLKLLQEAHRDFGPSSQHFLSTSVQLPWQRAVSQNKVPYYINHQTQTTCWDHPKMTELYQSLGIEHSIMYEDLSSRLIFQNKCLDLLDLSVAQNTFEQHKLTNNNQLLTVPDVINCLTSIYDGLEQEHKDLVNVPLCVDMCLNWLLNVYDTGRSGKIRVLSMKIGLLSLSKGHLEEKYKYLFSQVASAGDTCDQRQLGLLLHEAIQIPRQLGEVAAFGGSNIEPSVRSCFQHVNNKVELKPREFIDWMRLEPQSMVWLPVLHRVAAAETAKHQAKCNICKECPIVGFRYRSLKHFNYDVCQSCFFSGRTAKGHKLNYPMVEYCTPTTSGEDMRDFTKVLKNKFRSKKYFAKHPRLGYLPVQTCVYMLSQSPQLSHDDTHSRIGHYASRLAQMERSNGSLPTDSSSATGSMDDEHALILQYCQTLGGEASPCSQPQSPAQILQAVEKEERGELEKIIARLEEEQRTLQREYEQLKEQHGQRGTPTGSPWETEGPSAHPDEADLLAEARLLRQHKGRLETRMHILEEHNKQLESQLHRLRQLLHQVTYHVHILSPTWGYVLFPLPTVVLVLCRQKTCSFSENNLKTEVTLNSQASSQTSSNPDKAN</sequence>
<evidence type="ECO:0000256" key="3">
    <source>
        <dbReference type="ARBA" id="ARBA00022475"/>
    </source>
</evidence>
<dbReference type="GO" id="GO:0003779">
    <property type="term" value="F:actin binding"/>
    <property type="evidence" value="ECO:0007669"/>
    <property type="project" value="UniProtKB-KW"/>
</dbReference>
<feature type="coiled-coil region" evidence="17">
    <location>
        <begin position="2186"/>
        <end position="2213"/>
    </location>
</feature>
<dbReference type="GO" id="GO:0045211">
    <property type="term" value="C:postsynaptic membrane"/>
    <property type="evidence" value="ECO:0007669"/>
    <property type="project" value="UniProtKB-UniRule"/>
</dbReference>
<dbReference type="Gene3D" id="3.30.60.90">
    <property type="match status" value="1"/>
</dbReference>
<dbReference type="SUPFAM" id="SSF47576">
    <property type="entry name" value="Calponin-homology domain, CH-domain"/>
    <property type="match status" value="1"/>
</dbReference>
<dbReference type="FunFam" id="1.20.58.60:FF:000070">
    <property type="entry name" value="utrophin isoform X1"/>
    <property type="match status" value="1"/>
</dbReference>
<dbReference type="Gene3D" id="1.10.418.10">
    <property type="entry name" value="Calponin-like domain"/>
    <property type="match status" value="2"/>
</dbReference>
<dbReference type="Gene3D" id="2.20.70.10">
    <property type="match status" value="1"/>
</dbReference>
<dbReference type="InterPro" id="IPR002017">
    <property type="entry name" value="Spectrin_repeat"/>
</dbReference>
<dbReference type="InterPro" id="IPR043145">
    <property type="entry name" value="Znf_ZZ_sf"/>
</dbReference>
<dbReference type="InterPro" id="IPR000433">
    <property type="entry name" value="Znf_ZZ"/>
</dbReference>
<keyword evidence="7 16" id="KW-0863">Zinc-finger</keyword>
<dbReference type="GO" id="GO:0005856">
    <property type="term" value="C:cytoskeleton"/>
    <property type="evidence" value="ECO:0007669"/>
    <property type="project" value="UniProtKB-SubCell"/>
</dbReference>
<feature type="coiled-coil region" evidence="17">
    <location>
        <begin position="401"/>
        <end position="457"/>
    </location>
</feature>
<feature type="domain" description="Calponin-homology (CH)" evidence="20">
    <location>
        <begin position="1"/>
        <end position="94"/>
    </location>
</feature>
<dbReference type="InterPro" id="IPR001202">
    <property type="entry name" value="WW_dom"/>
</dbReference>
<evidence type="ECO:0000256" key="9">
    <source>
        <dbReference type="ARBA" id="ARBA00022837"/>
    </source>
</evidence>
<proteinExistence type="predicted"/>
<dbReference type="SUPFAM" id="SSF46966">
    <property type="entry name" value="Spectrin repeat"/>
    <property type="match status" value="10"/>
</dbReference>
<dbReference type="PROSITE" id="PS50135">
    <property type="entry name" value="ZF_ZZ_2"/>
    <property type="match status" value="1"/>
</dbReference>
<dbReference type="SUPFAM" id="SSF47473">
    <property type="entry name" value="EF-hand"/>
    <property type="match status" value="2"/>
</dbReference>
<dbReference type="FunFam" id="1.20.58.60:FF:000118">
    <property type="entry name" value="Dystrophin"/>
    <property type="match status" value="1"/>
</dbReference>
<dbReference type="InterPro" id="IPR050774">
    <property type="entry name" value="KCMF1/Dystrophin"/>
</dbReference>
<gene>
    <name evidence="22" type="primary">utrn</name>
</gene>
<feature type="domain" description="Calponin-homology (CH)" evidence="20">
    <location>
        <begin position="109"/>
        <end position="214"/>
    </location>
</feature>
<evidence type="ECO:0000256" key="4">
    <source>
        <dbReference type="ARBA" id="ARBA00022490"/>
    </source>
</evidence>
<keyword evidence="15" id="KW-0628">Postsynaptic cell membrane</keyword>
<dbReference type="Pfam" id="PF09069">
    <property type="entry name" value="EF-hand_3"/>
    <property type="match status" value="1"/>
</dbReference>
<dbReference type="InterPro" id="IPR036020">
    <property type="entry name" value="WW_dom_sf"/>
</dbReference>
<reference evidence="22" key="2">
    <citation type="submission" date="2025-08" db="UniProtKB">
        <authorList>
            <consortium name="Ensembl"/>
        </authorList>
    </citation>
    <scope>IDENTIFICATION</scope>
</reference>
<dbReference type="PIRSF" id="PIRSF002341">
    <property type="entry name" value="Dystrophin/utrophin"/>
    <property type="match status" value="1"/>
</dbReference>
<keyword evidence="12 15" id="KW-0009">Actin-binding</keyword>
<dbReference type="PROSITE" id="PS50021">
    <property type="entry name" value="CH"/>
    <property type="match status" value="2"/>
</dbReference>
<dbReference type="GO" id="GO:0005737">
    <property type="term" value="C:cytoplasm"/>
    <property type="evidence" value="ECO:0007669"/>
    <property type="project" value="UniProtKB-ARBA"/>
</dbReference>
<dbReference type="InterPro" id="IPR001715">
    <property type="entry name" value="CH_dom"/>
</dbReference>
<dbReference type="FunFam" id="3.30.60.90:FF:000001">
    <property type="entry name" value="Dystrophin isoform 2"/>
    <property type="match status" value="1"/>
</dbReference>
<dbReference type="FunFam" id="1.10.238.10:FF:000008">
    <property type="entry name" value="Dystrophin isoform 2"/>
    <property type="match status" value="1"/>
</dbReference>
<keyword evidence="10 15" id="KW-0770">Synapse</keyword>
<dbReference type="PROSITE" id="PS00020">
    <property type="entry name" value="ACTININ_2"/>
    <property type="match status" value="1"/>
</dbReference>
<keyword evidence="11 15" id="KW-0472">Membrane</keyword>
<dbReference type="CDD" id="cd00176">
    <property type="entry name" value="SPEC"/>
    <property type="match status" value="6"/>
</dbReference>
<dbReference type="GeneTree" id="ENSGT00940000153467"/>
<evidence type="ECO:0000313" key="23">
    <source>
        <dbReference type="Proteomes" id="UP000005207"/>
    </source>
</evidence>
<dbReference type="SUPFAM" id="SSF57850">
    <property type="entry name" value="RING/U-box"/>
    <property type="match status" value="1"/>
</dbReference>
<evidence type="ECO:0000256" key="11">
    <source>
        <dbReference type="ARBA" id="ARBA00023136"/>
    </source>
</evidence>
<evidence type="ECO:0000256" key="2">
    <source>
        <dbReference type="ARBA" id="ARBA00004413"/>
    </source>
</evidence>
<keyword evidence="3 15" id="KW-1003">Cell membrane</keyword>
<dbReference type="Gene3D" id="1.20.58.60">
    <property type="match status" value="10"/>
</dbReference>
<feature type="region of interest" description="Disordered" evidence="18">
    <location>
        <begin position="2761"/>
        <end position="2785"/>
    </location>
</feature>
<dbReference type="FunFam" id="1.10.418.10:FF:000032">
    <property type="entry name" value="utrophin isoform X1"/>
    <property type="match status" value="1"/>
</dbReference>
<feature type="coiled-coil region" evidence="17">
    <location>
        <begin position="1345"/>
        <end position="1376"/>
    </location>
</feature>
<keyword evidence="4 15" id="KW-0963">Cytoplasm</keyword>
<dbReference type="InterPro" id="IPR011992">
    <property type="entry name" value="EF-hand-dom_pair"/>
</dbReference>
<dbReference type="Pfam" id="PF00435">
    <property type="entry name" value="Spectrin"/>
    <property type="match status" value="8"/>
</dbReference>
<keyword evidence="17" id="KW-0175">Coiled coil</keyword>
<evidence type="ECO:0000256" key="7">
    <source>
        <dbReference type="ARBA" id="ARBA00022771"/>
    </source>
</evidence>
<dbReference type="Ensembl" id="ENSONIT00000053051.1">
    <property type="protein sequence ID" value="ENSONIP00000039931.1"/>
    <property type="gene ID" value="ENSONIG00000013377.2"/>
</dbReference>
<dbReference type="GO" id="GO:0008270">
    <property type="term" value="F:zinc ion binding"/>
    <property type="evidence" value="ECO:0007669"/>
    <property type="project" value="UniProtKB-KW"/>
</dbReference>
<evidence type="ECO:0000256" key="17">
    <source>
        <dbReference type="SAM" id="Coils"/>
    </source>
</evidence>
<dbReference type="PANTHER" id="PTHR12268">
    <property type="entry name" value="E3 UBIQUITIN-PROTEIN LIGASE KCMF1"/>
    <property type="match status" value="1"/>
</dbReference>
<keyword evidence="23" id="KW-1185">Reference proteome</keyword>
<evidence type="ECO:0000313" key="22">
    <source>
        <dbReference type="Ensembl" id="ENSONIP00000039931.1"/>
    </source>
</evidence>
<comment type="function">
    <text evidence="15">May play a role in anchoring the cytoskeleton to the plasma membrane.</text>
</comment>
<feature type="domain" description="ZZ-type" evidence="21">
    <location>
        <begin position="2561"/>
        <end position="2617"/>
    </location>
</feature>
<dbReference type="Pfam" id="PF00397">
    <property type="entry name" value="WW"/>
    <property type="match status" value="1"/>
</dbReference>
<dbReference type="SMART" id="SM00456">
    <property type="entry name" value="WW"/>
    <property type="match status" value="1"/>
</dbReference>
<keyword evidence="8" id="KW-0862">Zinc</keyword>
<dbReference type="GO" id="GO:0120025">
    <property type="term" value="C:plasma membrane bounded cell projection"/>
    <property type="evidence" value="ECO:0007669"/>
    <property type="project" value="UniProtKB-ARBA"/>
</dbReference>
<evidence type="ECO:0000259" key="21">
    <source>
        <dbReference type="PROSITE" id="PS50135"/>
    </source>
</evidence>
<accession>A0A669BZV2</accession>
<feature type="domain" description="WW" evidence="19">
    <location>
        <begin position="2312"/>
        <end position="2345"/>
    </location>
</feature>
<dbReference type="Proteomes" id="UP000005207">
    <property type="component" value="Linkage group LG15"/>
</dbReference>
<name>A0A669BZV2_ORENI</name>
<dbReference type="Pfam" id="PF09068">
    <property type="entry name" value="EF-hand_2"/>
    <property type="match status" value="1"/>
</dbReference>
<dbReference type="Pfam" id="PF00307">
    <property type="entry name" value="CH"/>
    <property type="match status" value="2"/>
</dbReference>
<reference evidence="23" key="1">
    <citation type="submission" date="2012-01" db="EMBL/GenBank/DDBJ databases">
        <title>The Genome Sequence of Oreochromis niloticus (Nile Tilapia).</title>
        <authorList>
            <consortium name="Broad Institute Genome Assembly Team"/>
            <consortium name="Broad Institute Sequencing Platform"/>
            <person name="Di Palma F."/>
            <person name="Johnson J."/>
            <person name="Lander E.S."/>
            <person name="Lindblad-Toh K."/>
        </authorList>
    </citation>
    <scope>NUCLEOTIDE SEQUENCE [LARGE SCALE GENOMIC DNA]</scope>
</reference>
<dbReference type="InterPro" id="IPR036872">
    <property type="entry name" value="CH_dom_sf"/>
</dbReference>
<dbReference type="InterPro" id="IPR018159">
    <property type="entry name" value="Spectrin/alpha-actinin"/>
</dbReference>
<dbReference type="FunFam" id="1.20.58.60:FF:000056">
    <property type="entry name" value="utrophin isoform X1"/>
    <property type="match status" value="1"/>
</dbReference>
<evidence type="ECO:0000256" key="5">
    <source>
        <dbReference type="ARBA" id="ARBA00022723"/>
    </source>
</evidence>
<organism evidence="22 23">
    <name type="scientific">Oreochromis niloticus</name>
    <name type="common">Nile tilapia</name>
    <name type="synonym">Tilapia nilotica</name>
    <dbReference type="NCBI Taxonomy" id="8128"/>
    <lineage>
        <taxon>Eukaryota</taxon>
        <taxon>Metazoa</taxon>
        <taxon>Chordata</taxon>
        <taxon>Craniata</taxon>
        <taxon>Vertebrata</taxon>
        <taxon>Euteleostomi</taxon>
        <taxon>Actinopterygii</taxon>
        <taxon>Neopterygii</taxon>
        <taxon>Teleostei</taxon>
        <taxon>Neoteleostei</taxon>
        <taxon>Acanthomorphata</taxon>
        <taxon>Ovalentaria</taxon>
        <taxon>Cichlomorphae</taxon>
        <taxon>Cichliformes</taxon>
        <taxon>Cichlidae</taxon>
        <taxon>African cichlids</taxon>
        <taxon>Pseudocrenilabrinae</taxon>
        <taxon>Oreochromini</taxon>
        <taxon>Oreochromis</taxon>
    </lineage>
</organism>
<dbReference type="FunFam" id="2.20.70.10:FF:000004">
    <property type="entry name" value="dystrophin isoform X1"/>
    <property type="match status" value="1"/>
</dbReference>
<dbReference type="PANTHER" id="PTHR12268:SF26">
    <property type="entry name" value="UTROPHIN"/>
    <property type="match status" value="1"/>
</dbReference>
<dbReference type="FunFam" id="1.20.58.60:FF:000075">
    <property type="entry name" value="utrophin isoform X1"/>
    <property type="match status" value="1"/>
</dbReference>
<dbReference type="Pfam" id="PF00569">
    <property type="entry name" value="ZZ"/>
    <property type="match status" value="1"/>
</dbReference>
<evidence type="ECO:0000256" key="13">
    <source>
        <dbReference type="ARBA" id="ARBA00023212"/>
    </source>
</evidence>
<evidence type="ECO:0000256" key="8">
    <source>
        <dbReference type="ARBA" id="ARBA00022833"/>
    </source>
</evidence>
<evidence type="ECO:0000256" key="6">
    <source>
        <dbReference type="ARBA" id="ARBA00022737"/>
    </source>
</evidence>
<feature type="coiled-coil region" evidence="17">
    <location>
        <begin position="2803"/>
        <end position="2833"/>
    </location>
</feature>
<dbReference type="SMART" id="SM00033">
    <property type="entry name" value="CH"/>
    <property type="match status" value="2"/>
</dbReference>